<evidence type="ECO:0000313" key="2">
    <source>
        <dbReference type="Proteomes" id="UP001249851"/>
    </source>
</evidence>
<protein>
    <submittedName>
        <fullName evidence="1">Uncharacterized protein</fullName>
    </submittedName>
</protein>
<dbReference type="AlphaFoldDB" id="A0AAD9QJU5"/>
<evidence type="ECO:0000313" key="1">
    <source>
        <dbReference type="EMBL" id="KAK2562634.1"/>
    </source>
</evidence>
<keyword evidence="2" id="KW-1185">Reference proteome</keyword>
<name>A0AAD9QJU5_ACRCE</name>
<reference evidence="1" key="2">
    <citation type="journal article" date="2023" name="Science">
        <title>Genomic signatures of disease resistance in endangered staghorn corals.</title>
        <authorList>
            <person name="Vollmer S.V."/>
            <person name="Selwyn J.D."/>
            <person name="Despard B.A."/>
            <person name="Roesel C.L."/>
        </authorList>
    </citation>
    <scope>NUCLEOTIDE SEQUENCE</scope>
    <source>
        <strain evidence="1">K2</strain>
    </source>
</reference>
<sequence length="73" mass="8434">MGKYLFKIKEQNRLTQTFTQRFGEAKSDLFGVACRRLKRRVEETLDDAGIEQVPGLEAAFADFLFPFEDLKTT</sequence>
<gene>
    <name evidence="1" type="ORF">P5673_014324</name>
</gene>
<proteinExistence type="predicted"/>
<comment type="caution">
    <text evidence="1">The sequence shown here is derived from an EMBL/GenBank/DDBJ whole genome shotgun (WGS) entry which is preliminary data.</text>
</comment>
<organism evidence="1 2">
    <name type="scientific">Acropora cervicornis</name>
    <name type="common">Staghorn coral</name>
    <dbReference type="NCBI Taxonomy" id="6130"/>
    <lineage>
        <taxon>Eukaryota</taxon>
        <taxon>Metazoa</taxon>
        <taxon>Cnidaria</taxon>
        <taxon>Anthozoa</taxon>
        <taxon>Hexacorallia</taxon>
        <taxon>Scleractinia</taxon>
        <taxon>Astrocoeniina</taxon>
        <taxon>Acroporidae</taxon>
        <taxon>Acropora</taxon>
    </lineage>
</organism>
<dbReference type="Proteomes" id="UP001249851">
    <property type="component" value="Unassembled WGS sequence"/>
</dbReference>
<dbReference type="EMBL" id="JARQWQ010000028">
    <property type="protein sequence ID" value="KAK2562634.1"/>
    <property type="molecule type" value="Genomic_DNA"/>
</dbReference>
<reference evidence="1" key="1">
    <citation type="journal article" date="2023" name="G3 (Bethesda)">
        <title>Whole genome assembly and annotation of the endangered Caribbean coral Acropora cervicornis.</title>
        <authorList>
            <person name="Selwyn J.D."/>
            <person name="Vollmer S.V."/>
        </authorList>
    </citation>
    <scope>NUCLEOTIDE SEQUENCE</scope>
    <source>
        <strain evidence="1">K2</strain>
    </source>
</reference>
<accession>A0AAD9QJU5</accession>